<protein>
    <submittedName>
        <fullName evidence="7">Putative oxidoreductase</fullName>
    </submittedName>
</protein>
<comment type="similarity">
    <text evidence="2">Belongs to the DoxX family.</text>
</comment>
<evidence type="ECO:0000256" key="5">
    <source>
        <dbReference type="ARBA" id="ARBA00022989"/>
    </source>
</evidence>
<dbReference type="InterPro" id="IPR051907">
    <property type="entry name" value="DoxX-like_oxidoreductase"/>
</dbReference>
<evidence type="ECO:0000313" key="7">
    <source>
        <dbReference type="EMBL" id="PYE14666.1"/>
    </source>
</evidence>
<evidence type="ECO:0000256" key="1">
    <source>
        <dbReference type="ARBA" id="ARBA00004651"/>
    </source>
</evidence>
<evidence type="ECO:0000256" key="4">
    <source>
        <dbReference type="ARBA" id="ARBA00022692"/>
    </source>
</evidence>
<dbReference type="Pfam" id="PF07681">
    <property type="entry name" value="DoxX"/>
    <property type="match status" value="1"/>
</dbReference>
<dbReference type="RefSeq" id="WP_110471297.1">
    <property type="nucleotide sequence ID" value="NZ_QJSP01000012.1"/>
</dbReference>
<dbReference type="PANTHER" id="PTHR33452:SF1">
    <property type="entry name" value="INNER MEMBRANE PROTEIN YPHA-RELATED"/>
    <property type="match status" value="1"/>
</dbReference>
<evidence type="ECO:0000256" key="2">
    <source>
        <dbReference type="ARBA" id="ARBA00006679"/>
    </source>
</evidence>
<reference evidence="7 8" key="1">
    <citation type="submission" date="2018-06" db="EMBL/GenBank/DDBJ databases">
        <title>Genomic Encyclopedia of Type Strains, Phase IV (KMG-IV): sequencing the most valuable type-strain genomes for metagenomic binning, comparative biology and taxonomic classification.</title>
        <authorList>
            <person name="Goeker M."/>
        </authorList>
    </citation>
    <scope>NUCLEOTIDE SEQUENCE [LARGE SCALE GENOMIC DNA]</scope>
    <source>
        <strain evidence="7 8">DSM 45521</strain>
    </source>
</reference>
<dbReference type="PANTHER" id="PTHR33452">
    <property type="entry name" value="OXIDOREDUCTASE CATD-RELATED"/>
    <property type="match status" value="1"/>
</dbReference>
<evidence type="ECO:0000313" key="8">
    <source>
        <dbReference type="Proteomes" id="UP000247591"/>
    </source>
</evidence>
<dbReference type="InterPro" id="IPR032808">
    <property type="entry name" value="DoxX"/>
</dbReference>
<comment type="caution">
    <text evidence="7">The sequence shown here is derived from an EMBL/GenBank/DDBJ whole genome shotgun (WGS) entry which is preliminary data.</text>
</comment>
<dbReference type="AlphaFoldDB" id="A0A318RI97"/>
<accession>A0A318RI97</accession>
<dbReference type="EMBL" id="QJSP01000012">
    <property type="protein sequence ID" value="PYE14666.1"/>
    <property type="molecule type" value="Genomic_DNA"/>
</dbReference>
<proteinExistence type="inferred from homology"/>
<keyword evidence="6" id="KW-0472">Membrane</keyword>
<keyword evidence="3" id="KW-1003">Cell membrane</keyword>
<evidence type="ECO:0000256" key="3">
    <source>
        <dbReference type="ARBA" id="ARBA00022475"/>
    </source>
</evidence>
<organism evidence="7 8">
    <name type="scientific">Williamsia limnetica</name>
    <dbReference type="NCBI Taxonomy" id="882452"/>
    <lineage>
        <taxon>Bacteria</taxon>
        <taxon>Bacillati</taxon>
        <taxon>Actinomycetota</taxon>
        <taxon>Actinomycetes</taxon>
        <taxon>Mycobacteriales</taxon>
        <taxon>Nocardiaceae</taxon>
        <taxon>Williamsia</taxon>
    </lineage>
</organism>
<name>A0A318RI97_WILLI</name>
<dbReference type="Proteomes" id="UP000247591">
    <property type="component" value="Unassembled WGS sequence"/>
</dbReference>
<keyword evidence="8" id="KW-1185">Reference proteome</keyword>
<dbReference type="OrthoDB" id="346004at2"/>
<dbReference type="GO" id="GO:0005886">
    <property type="term" value="C:plasma membrane"/>
    <property type="evidence" value="ECO:0007669"/>
    <property type="project" value="UniProtKB-SubCell"/>
</dbReference>
<keyword evidence="5" id="KW-1133">Transmembrane helix</keyword>
<evidence type="ECO:0000256" key="6">
    <source>
        <dbReference type="ARBA" id="ARBA00023136"/>
    </source>
</evidence>
<gene>
    <name evidence="7" type="ORF">DFR67_112128</name>
</gene>
<keyword evidence="4" id="KW-0812">Transmembrane</keyword>
<sequence>MTNTRSRSTLDIGLLALRVGVGGTLFAHGTQKLFGWFGGHGLDATAGAFDGMGFKPAKPSAAIAGISEAGGALLVAGAGTPFAAAGALGAMVGAASVHKPAGFFATSGGYEYPAMLGLASAALALTGPGKYSVDAALGHRFTGSKVAVGALAAAGAGAGFVVARRQKAVAAAAAAAPAE</sequence>
<comment type="subcellular location">
    <subcellularLocation>
        <location evidence="1">Cell membrane</location>
        <topology evidence="1">Multi-pass membrane protein</topology>
    </subcellularLocation>
</comment>